<feature type="region of interest" description="Disordered" evidence="10">
    <location>
        <begin position="345"/>
        <end position="379"/>
    </location>
</feature>
<dbReference type="Proteomes" id="UP001497383">
    <property type="component" value="Chromosome 6"/>
</dbReference>
<keyword evidence="9" id="KW-0175">Coiled coil</keyword>
<feature type="region of interest" description="Disordered" evidence="10">
    <location>
        <begin position="444"/>
        <end position="467"/>
    </location>
</feature>
<feature type="coiled-coil region" evidence="9">
    <location>
        <begin position="17"/>
        <end position="52"/>
    </location>
</feature>
<evidence type="ECO:0000256" key="1">
    <source>
        <dbReference type="ARBA" id="ARBA00022448"/>
    </source>
</evidence>
<feature type="transmembrane region" description="Helical" evidence="11">
    <location>
        <begin position="93"/>
        <end position="113"/>
    </location>
</feature>
<keyword evidence="4 8" id="KW-1133">Transmembrane helix</keyword>
<keyword evidence="6" id="KW-0446">Lipid-binding</keyword>
<feature type="compositionally biased region" description="Basic and acidic residues" evidence="10">
    <location>
        <begin position="448"/>
        <end position="467"/>
    </location>
</feature>
<gene>
    <name evidence="8" type="primary">MMM1</name>
    <name evidence="13" type="ORF">LODBEIA_P49270</name>
</gene>
<organism evidence="13 14">
    <name type="scientific">Lodderomyces beijingensis</name>
    <dbReference type="NCBI Taxonomy" id="1775926"/>
    <lineage>
        <taxon>Eukaryota</taxon>
        <taxon>Fungi</taxon>
        <taxon>Dikarya</taxon>
        <taxon>Ascomycota</taxon>
        <taxon>Saccharomycotina</taxon>
        <taxon>Pichiomycetes</taxon>
        <taxon>Debaryomycetaceae</taxon>
        <taxon>Candida/Lodderomyces clade</taxon>
        <taxon>Lodderomyces</taxon>
    </lineage>
</organism>
<accession>A0ABP0ZRA7</accession>
<dbReference type="InterPro" id="IPR027537">
    <property type="entry name" value="Mmm1"/>
</dbReference>
<evidence type="ECO:0000256" key="7">
    <source>
        <dbReference type="ARBA" id="ARBA00023136"/>
    </source>
</evidence>
<feature type="topological domain" description="Cytoplasmic" evidence="8">
    <location>
        <begin position="113"/>
        <end position="467"/>
    </location>
</feature>
<dbReference type="PROSITE" id="PS51847">
    <property type="entry name" value="SMP"/>
    <property type="match status" value="1"/>
</dbReference>
<dbReference type="HAMAP" id="MF_03103">
    <property type="entry name" value="Mmm1"/>
    <property type="match status" value="1"/>
</dbReference>
<evidence type="ECO:0000256" key="6">
    <source>
        <dbReference type="ARBA" id="ARBA00023121"/>
    </source>
</evidence>
<feature type="compositionally biased region" description="Polar residues" evidence="10">
    <location>
        <begin position="345"/>
        <end position="358"/>
    </location>
</feature>
<evidence type="ECO:0000313" key="14">
    <source>
        <dbReference type="Proteomes" id="UP001497383"/>
    </source>
</evidence>
<dbReference type="CDD" id="cd21671">
    <property type="entry name" value="SMP_Mmm1"/>
    <property type="match status" value="1"/>
</dbReference>
<dbReference type="InterPro" id="IPR031468">
    <property type="entry name" value="SMP_LBD"/>
</dbReference>
<evidence type="ECO:0000259" key="12">
    <source>
        <dbReference type="PROSITE" id="PS51847"/>
    </source>
</evidence>
<keyword evidence="3 8" id="KW-0256">Endoplasmic reticulum</keyword>
<evidence type="ECO:0000256" key="8">
    <source>
        <dbReference type="HAMAP-Rule" id="MF_03103"/>
    </source>
</evidence>
<comment type="function">
    <text evidence="8">Component of the ERMES/MDM complex, which serves as a molecular tether to connect the endoplasmic reticulum (ER) and mitochondria. Components of this complex are involved in the control of mitochondrial shape and protein biogenesis, and function in nonvesicular lipid trafficking between the ER and mitochondria. The MDM12-MMM1 subcomplex functions in the major beta-barrel assembly pathway that is responsible for biogenesis of all outer membrane beta-barrel proteins, and acts in a late step after the SAM complex. The MDM10-MDM12-MMM1 subcomplex further acts in the TOM40-specific pathway after the action of the MDM12-MMM1 complex. Essential for establishing and maintaining the structure of mitochondria and maintenance of mtDNA nucleoids.</text>
</comment>
<evidence type="ECO:0000256" key="11">
    <source>
        <dbReference type="SAM" id="Phobius"/>
    </source>
</evidence>
<protein>
    <recommendedName>
        <fullName evidence="8">Maintenance of mitochondrial morphology protein 1</fullName>
    </recommendedName>
</protein>
<evidence type="ECO:0000256" key="5">
    <source>
        <dbReference type="ARBA" id="ARBA00023055"/>
    </source>
</evidence>
<keyword evidence="14" id="KW-1185">Reference proteome</keyword>
<evidence type="ECO:0000313" key="13">
    <source>
        <dbReference type="EMBL" id="CAK9441058.1"/>
    </source>
</evidence>
<comment type="subcellular location">
    <subcellularLocation>
        <location evidence="8">Endoplasmic reticulum membrane</location>
        <topology evidence="8">Single-pass type I membrane protein</topology>
    </subcellularLocation>
    <text evidence="8">The ERMES/MDM complex localizes to a few discrete foci (around 10 per single cell), that represent mitochondria-endoplasmic reticulum junctions. These foci are often found next to mtDNA nucleoids.</text>
</comment>
<dbReference type="PANTHER" id="PTHR13466">
    <property type="entry name" value="TEX2 PROTEIN-RELATED"/>
    <property type="match status" value="1"/>
</dbReference>
<evidence type="ECO:0000256" key="9">
    <source>
        <dbReference type="SAM" id="Coils"/>
    </source>
</evidence>
<evidence type="ECO:0000256" key="4">
    <source>
        <dbReference type="ARBA" id="ARBA00022989"/>
    </source>
</evidence>
<keyword evidence="2 8" id="KW-0812">Transmembrane</keyword>
<comment type="similarity">
    <text evidence="8">Belongs to the MMM1 family.</text>
</comment>
<dbReference type="EMBL" id="OZ022410">
    <property type="protein sequence ID" value="CAK9441058.1"/>
    <property type="molecule type" value="Genomic_DNA"/>
</dbReference>
<feature type="topological domain" description="Lumenal" evidence="8">
    <location>
        <begin position="1"/>
        <end position="91"/>
    </location>
</feature>
<sequence length="467" mass="52024">MSQFEIFTGQATSEPSMDKSQDLLAQLRYQLKQQQEELLQQQRELLLQQQEQHHHDLNVDLGHQGLPHGTRFSSTSTSTSISNPYWSFTQGLVIGQLSVILIIIIFVKFFVFADSSSASSKSIIRDASGVIVKRDKKSATAAGSTGSATTKSKSKSNAMANERYSHLDAAAELPTTDDERLFNNRAKVSSILEKTYYDVNNHSSESLDWFNVLIAQTISHLRTEALLADNIYHSLNDFLETNELPEYLDKITLTEIDVGDDFPIFSNCRIKQSDEDTCRLEAKIDVDLSDTLTLGIETRLLLNHPRPLTAILPVALTISIVRFSGCLTVSLVNTNDQEFVLDQIDQNGLQPPQSSTESRGNKDKAKVNDATSNANPGGAGTALMFSFSPDYRLEFVVKSLIGSRAKLQDVPKISSLIENKLKTWFLERCVEPRFQVVRLPSLWPRTKNTREPPKSKDGGARPGADDK</sequence>
<keyword evidence="1" id="KW-0813">Transport</keyword>
<dbReference type="Pfam" id="PF10296">
    <property type="entry name" value="MMM1"/>
    <property type="match status" value="1"/>
</dbReference>
<evidence type="ECO:0000256" key="10">
    <source>
        <dbReference type="SAM" id="MobiDB-lite"/>
    </source>
</evidence>
<keyword evidence="5" id="KW-0445">Lipid transport</keyword>
<keyword evidence="7 8" id="KW-0472">Membrane</keyword>
<comment type="subunit">
    <text evidence="8">Homodimer. Component of the ER-mitochondria encounter structure (ERMES) or MDM complex, composed of MMM1, MDM10, MDM12 and MDM34. A MMM1 homodimer associates with one molecule of MDM12 on each side in a pairwise head-to-tail manner, and the SMP-LTD domains of MMM1 and MDM12 generate a continuous hydrophobic tunnel for phospholipid trafficking.</text>
</comment>
<feature type="domain" description="SMP-LTD" evidence="12">
    <location>
        <begin position="203"/>
        <end position="440"/>
    </location>
</feature>
<evidence type="ECO:0000256" key="3">
    <source>
        <dbReference type="ARBA" id="ARBA00022824"/>
    </source>
</evidence>
<dbReference type="InterPro" id="IPR019411">
    <property type="entry name" value="MMM1_dom"/>
</dbReference>
<proteinExistence type="inferred from homology"/>
<dbReference type="GeneID" id="92210123"/>
<name>A0ABP0ZRA7_9ASCO</name>
<dbReference type="RefSeq" id="XP_066831865.1">
    <property type="nucleotide sequence ID" value="XM_066975202.1"/>
</dbReference>
<reference evidence="13 14" key="1">
    <citation type="submission" date="2024-03" db="EMBL/GenBank/DDBJ databases">
        <authorList>
            <person name="Brejova B."/>
        </authorList>
    </citation>
    <scope>NUCLEOTIDE SEQUENCE [LARGE SCALE GENOMIC DNA]</scope>
    <source>
        <strain evidence="13 14">CBS 14171</strain>
    </source>
</reference>
<dbReference type="PANTHER" id="PTHR13466:SF0">
    <property type="entry name" value="SMP-LTD DOMAIN-CONTAINING PROTEIN"/>
    <property type="match status" value="1"/>
</dbReference>
<evidence type="ECO:0000256" key="2">
    <source>
        <dbReference type="ARBA" id="ARBA00022692"/>
    </source>
</evidence>